<evidence type="ECO:0000313" key="3">
    <source>
        <dbReference type="Proteomes" id="UP000318017"/>
    </source>
</evidence>
<evidence type="ECO:0000313" key="2">
    <source>
        <dbReference type="EMBL" id="QDV27925.1"/>
    </source>
</evidence>
<accession>A0A518GH53</accession>
<sequence length="122" mass="13911">MNISQPSEEIDRDLHINLRVVLYIQTFLPANVLTRQRTKYLLRLPIRPKLLSDGTPKYSHSPCKHNTKPALPTRGMRSLNTTLQPRPHALQPGRCDEEPCINFAVVHHLLLRLPTGVSHACH</sequence>
<dbReference type="EMBL" id="CP036298">
    <property type="protein sequence ID" value="QDV27925.1"/>
    <property type="molecule type" value="Genomic_DNA"/>
</dbReference>
<keyword evidence="3" id="KW-1185">Reference proteome</keyword>
<reference evidence="2 3" key="1">
    <citation type="submission" date="2019-02" db="EMBL/GenBank/DDBJ databases">
        <title>Deep-cultivation of Planctomycetes and their phenomic and genomic characterization uncovers novel biology.</title>
        <authorList>
            <person name="Wiegand S."/>
            <person name="Jogler M."/>
            <person name="Boedeker C."/>
            <person name="Pinto D."/>
            <person name="Vollmers J."/>
            <person name="Rivas-Marin E."/>
            <person name="Kohn T."/>
            <person name="Peeters S.H."/>
            <person name="Heuer A."/>
            <person name="Rast P."/>
            <person name="Oberbeckmann S."/>
            <person name="Bunk B."/>
            <person name="Jeske O."/>
            <person name="Meyerdierks A."/>
            <person name="Storesund J.E."/>
            <person name="Kallscheuer N."/>
            <person name="Luecker S."/>
            <person name="Lage O.M."/>
            <person name="Pohl T."/>
            <person name="Merkel B.J."/>
            <person name="Hornburger P."/>
            <person name="Mueller R.-W."/>
            <person name="Bruemmer F."/>
            <person name="Labrenz M."/>
            <person name="Spormann A.M."/>
            <person name="Op den Camp H."/>
            <person name="Overmann J."/>
            <person name="Amann R."/>
            <person name="Jetten M.S.M."/>
            <person name="Mascher T."/>
            <person name="Medema M.H."/>
            <person name="Devos D.P."/>
            <person name="Kaster A.-K."/>
            <person name="Ovreas L."/>
            <person name="Rohde M."/>
            <person name="Galperin M.Y."/>
            <person name="Jogler C."/>
        </authorList>
    </citation>
    <scope>NUCLEOTIDE SEQUENCE [LARGE SCALE GENOMIC DNA]</scope>
    <source>
        <strain evidence="2 3">Q31a</strain>
    </source>
</reference>
<organism evidence="2 3">
    <name type="scientific">Aureliella helgolandensis</name>
    <dbReference type="NCBI Taxonomy" id="2527968"/>
    <lineage>
        <taxon>Bacteria</taxon>
        <taxon>Pseudomonadati</taxon>
        <taxon>Planctomycetota</taxon>
        <taxon>Planctomycetia</taxon>
        <taxon>Pirellulales</taxon>
        <taxon>Pirellulaceae</taxon>
        <taxon>Aureliella</taxon>
    </lineage>
</organism>
<dbReference type="Proteomes" id="UP000318017">
    <property type="component" value="Chromosome"/>
</dbReference>
<gene>
    <name evidence="2" type="ORF">Q31a_63180</name>
</gene>
<protein>
    <submittedName>
        <fullName evidence="2">Uncharacterized protein</fullName>
    </submittedName>
</protein>
<proteinExistence type="predicted"/>
<dbReference type="KEGG" id="ahel:Q31a_63180"/>
<name>A0A518GH53_9BACT</name>
<feature type="region of interest" description="Disordered" evidence="1">
    <location>
        <begin position="55"/>
        <end position="76"/>
    </location>
</feature>
<dbReference type="AlphaFoldDB" id="A0A518GH53"/>
<evidence type="ECO:0000256" key="1">
    <source>
        <dbReference type="SAM" id="MobiDB-lite"/>
    </source>
</evidence>